<dbReference type="Pfam" id="PF01557">
    <property type="entry name" value="FAA_hydrolase"/>
    <property type="match status" value="1"/>
</dbReference>
<keyword evidence="1" id="KW-0456">Lyase</keyword>
<dbReference type="STRING" id="1293045.H663_05760"/>
<dbReference type="AlphaFoldDB" id="A0A2T7UFB6"/>
<dbReference type="InterPro" id="IPR050772">
    <property type="entry name" value="Hydratase-Decarb/MhpD_sf"/>
</dbReference>
<feature type="domain" description="Fumarylacetoacetase-like C-terminal" evidence="2">
    <location>
        <begin position="105"/>
        <end position="267"/>
    </location>
</feature>
<dbReference type="GO" id="GO:0008684">
    <property type="term" value="F:2-oxopent-4-enoate hydratase activity"/>
    <property type="evidence" value="ECO:0007669"/>
    <property type="project" value="TreeGrafter"/>
</dbReference>
<dbReference type="GO" id="GO:0005737">
    <property type="term" value="C:cytoplasm"/>
    <property type="evidence" value="ECO:0007669"/>
    <property type="project" value="TreeGrafter"/>
</dbReference>
<dbReference type="InterPro" id="IPR011234">
    <property type="entry name" value="Fumarylacetoacetase-like_C"/>
</dbReference>
<dbReference type="SUPFAM" id="SSF56529">
    <property type="entry name" value="FAH"/>
    <property type="match status" value="1"/>
</dbReference>
<evidence type="ECO:0000259" key="2">
    <source>
        <dbReference type="Pfam" id="PF01557"/>
    </source>
</evidence>
<keyword evidence="4" id="KW-1185">Reference proteome</keyword>
<comment type="caution">
    <text evidence="3">The sequence shown here is derived from an EMBL/GenBank/DDBJ whole genome shotgun (WGS) entry which is preliminary data.</text>
</comment>
<accession>A0A2T7UFB6</accession>
<evidence type="ECO:0000313" key="3">
    <source>
        <dbReference type="EMBL" id="PVE43396.1"/>
    </source>
</evidence>
<proteinExistence type="predicted"/>
<dbReference type="EMBL" id="LFYT02000006">
    <property type="protein sequence ID" value="PVE43396.1"/>
    <property type="molecule type" value="Genomic_DNA"/>
</dbReference>
<evidence type="ECO:0000256" key="1">
    <source>
        <dbReference type="ARBA" id="ARBA00023239"/>
    </source>
</evidence>
<dbReference type="Proteomes" id="UP000037507">
    <property type="component" value="Unassembled WGS sequence"/>
</dbReference>
<evidence type="ECO:0000313" key="4">
    <source>
        <dbReference type="Proteomes" id="UP000037507"/>
    </source>
</evidence>
<reference evidence="3" key="1">
    <citation type="submission" date="2017-04" db="EMBL/GenBank/DDBJ databases">
        <title>Unexpected and diverse lifestyles within the genus Limnohabitans.</title>
        <authorList>
            <person name="Kasalicky V."/>
            <person name="Mehrshad M."/>
            <person name="Andrei S.-A."/>
            <person name="Salcher M."/>
            <person name="Kratochvilova H."/>
            <person name="Simek K."/>
            <person name="Ghai R."/>
        </authorList>
    </citation>
    <scope>NUCLEOTIDE SEQUENCE [LARGE SCALE GENOMIC DNA]</scope>
    <source>
        <strain evidence="3">II-D5</strain>
    </source>
</reference>
<protein>
    <submittedName>
        <fullName evidence="3">Hydratase</fullName>
    </submittedName>
</protein>
<dbReference type="Gene3D" id="3.90.850.10">
    <property type="entry name" value="Fumarylacetoacetase-like, C-terminal domain"/>
    <property type="match status" value="1"/>
</dbReference>
<organism evidence="3 4">
    <name type="scientific">Limnohabitans planktonicus II-D5</name>
    <dbReference type="NCBI Taxonomy" id="1293045"/>
    <lineage>
        <taxon>Bacteria</taxon>
        <taxon>Pseudomonadati</taxon>
        <taxon>Pseudomonadota</taxon>
        <taxon>Betaproteobacteria</taxon>
        <taxon>Burkholderiales</taxon>
        <taxon>Comamonadaceae</taxon>
        <taxon>Limnohabitans</taxon>
    </lineage>
</organism>
<dbReference type="OrthoDB" id="8961539at2"/>
<dbReference type="InterPro" id="IPR036663">
    <property type="entry name" value="Fumarylacetoacetase_C_sf"/>
</dbReference>
<sequence length="272" mass="29161">MTSKNSKDETFATQAAQVIWELWQSGQTRQALPETCKPLTAIQGYQAQAQLPMVSGRAVVGWKIAATSSNGQAHINVSSPLAGRLLSGQVFESGAAVPSKGNRMRVAEPEFAFTMGQDLTPKTEPYSVAEVMAAVATLHPAIEVPDSRLEPFTEAGEAQLLADNACARHFVLGPAAPEGWQNTDLSQHEVHSQVMQGESLRYIRKGSGAWVLGDPRMALTWLANQLSSLGITLQKGHVVTTGTCMVPLELEPGETAHADFGVLGQVNMHFSD</sequence>
<name>A0A2T7UFB6_9BURK</name>
<dbReference type="PANTHER" id="PTHR30143">
    <property type="entry name" value="ACID HYDRATASE"/>
    <property type="match status" value="1"/>
</dbReference>
<gene>
    <name evidence="3" type="ORF">H663_007540</name>
</gene>
<dbReference type="PANTHER" id="PTHR30143:SF0">
    <property type="entry name" value="2-KETO-4-PENTENOATE HYDRATASE"/>
    <property type="match status" value="1"/>
</dbReference>